<dbReference type="CDD" id="cd02655">
    <property type="entry name" value="RNAP_beta'_C"/>
    <property type="match status" value="1"/>
</dbReference>
<dbReference type="GO" id="GO:0008270">
    <property type="term" value="F:zinc ion binding"/>
    <property type="evidence" value="ECO:0007669"/>
    <property type="project" value="UniProtKB-UniRule"/>
</dbReference>
<name>A0A917HU23_9BACL</name>
<comment type="catalytic activity">
    <reaction evidence="10 11 12">
        <text>RNA(n) + a ribonucleoside 5'-triphosphate = RNA(n+1) + diphosphate</text>
        <dbReference type="Rhea" id="RHEA:21248"/>
        <dbReference type="Rhea" id="RHEA-COMP:14527"/>
        <dbReference type="Rhea" id="RHEA-COMP:17342"/>
        <dbReference type="ChEBI" id="CHEBI:33019"/>
        <dbReference type="ChEBI" id="CHEBI:61557"/>
        <dbReference type="ChEBI" id="CHEBI:140395"/>
        <dbReference type="EC" id="2.7.7.6"/>
    </reaction>
</comment>
<evidence type="ECO:0000256" key="12">
    <source>
        <dbReference type="RuleBase" id="RU004279"/>
    </source>
</evidence>
<dbReference type="FunFam" id="4.10.860.120:FF:000001">
    <property type="entry name" value="DNA-directed RNA polymerase subunit beta"/>
    <property type="match status" value="1"/>
</dbReference>
<comment type="similarity">
    <text evidence="2 11 12">Belongs to the RNA polymerase beta' chain family.</text>
</comment>
<dbReference type="Pfam" id="PF05000">
    <property type="entry name" value="RNA_pol_Rpb1_4"/>
    <property type="match status" value="1"/>
</dbReference>
<feature type="binding site" evidence="11">
    <location>
        <position position="75"/>
    </location>
    <ligand>
        <name>Zn(2+)</name>
        <dbReference type="ChEBI" id="CHEBI:29105"/>
        <label>1</label>
    </ligand>
</feature>
<dbReference type="InterPro" id="IPR045867">
    <property type="entry name" value="DNA-dir_RpoC_beta_prime"/>
</dbReference>
<feature type="binding site" evidence="11">
    <location>
        <position position="62"/>
    </location>
    <ligand>
        <name>Zn(2+)</name>
        <dbReference type="ChEBI" id="CHEBI:29105"/>
        <label>1</label>
    </ligand>
</feature>
<dbReference type="SUPFAM" id="SSF64484">
    <property type="entry name" value="beta and beta-prime subunits of DNA dependent RNA-polymerase"/>
    <property type="match status" value="1"/>
</dbReference>
<keyword evidence="3 11" id="KW-0240">DNA-directed RNA polymerase</keyword>
<dbReference type="Gene3D" id="1.10.40.90">
    <property type="match status" value="1"/>
</dbReference>
<dbReference type="InterPro" id="IPR012754">
    <property type="entry name" value="DNA-dir_RpoC_beta_prime_bact"/>
</dbReference>
<dbReference type="GO" id="GO:0003899">
    <property type="term" value="F:DNA-directed RNA polymerase activity"/>
    <property type="evidence" value="ECO:0007669"/>
    <property type="project" value="UniProtKB-UniRule"/>
</dbReference>
<feature type="binding site" evidence="11">
    <location>
        <position position="78"/>
    </location>
    <ligand>
        <name>Zn(2+)</name>
        <dbReference type="ChEBI" id="CHEBI:29105"/>
        <label>1</label>
    </ligand>
</feature>
<keyword evidence="15" id="KW-1185">Reference proteome</keyword>
<dbReference type="InterPro" id="IPR044893">
    <property type="entry name" value="RNA_pol_Rpb1_clamp_domain"/>
</dbReference>
<dbReference type="InterPro" id="IPR007081">
    <property type="entry name" value="RNA_pol_Rpb1_5"/>
</dbReference>
<feature type="binding site" evidence="11">
    <location>
        <position position="449"/>
    </location>
    <ligand>
        <name>Mg(2+)</name>
        <dbReference type="ChEBI" id="CHEBI:18420"/>
    </ligand>
</feature>
<protein>
    <recommendedName>
        <fullName evidence="11">DNA-directed RNA polymerase subunit beta'</fullName>
        <shortName evidence="11">RNAP subunit beta'</shortName>
        <ecNumber evidence="11">2.7.7.6</ecNumber>
    </recommendedName>
    <alternativeName>
        <fullName evidence="11">RNA polymerase subunit beta'</fullName>
    </alternativeName>
    <alternativeName>
        <fullName evidence="11">Transcriptase subunit beta'</fullName>
    </alternativeName>
</protein>
<dbReference type="InterPro" id="IPR038120">
    <property type="entry name" value="Rpb1_funnel_sf"/>
</dbReference>
<dbReference type="InterPro" id="IPR007066">
    <property type="entry name" value="RNA_pol_Rpb1_3"/>
</dbReference>
<evidence type="ECO:0000256" key="11">
    <source>
        <dbReference type="HAMAP-Rule" id="MF_01322"/>
    </source>
</evidence>
<keyword evidence="4 11" id="KW-0808">Transferase</keyword>
<dbReference type="GO" id="GO:0003677">
    <property type="term" value="F:DNA binding"/>
    <property type="evidence" value="ECO:0007669"/>
    <property type="project" value="UniProtKB-UniRule"/>
</dbReference>
<dbReference type="Pfam" id="PF04983">
    <property type="entry name" value="RNA_pol_Rpb1_3"/>
    <property type="match status" value="1"/>
</dbReference>
<dbReference type="HAMAP" id="MF_01322">
    <property type="entry name" value="RNApol_bact_RpoC"/>
    <property type="match status" value="1"/>
</dbReference>
<dbReference type="InterPro" id="IPR000722">
    <property type="entry name" value="RNA_pol_asu"/>
</dbReference>
<dbReference type="GO" id="GO:0000428">
    <property type="term" value="C:DNA-directed RNA polymerase complex"/>
    <property type="evidence" value="ECO:0007669"/>
    <property type="project" value="UniProtKB-KW"/>
</dbReference>
<dbReference type="Gene3D" id="1.10.274.100">
    <property type="entry name" value="RNA polymerase Rpb1, domain 3"/>
    <property type="match status" value="1"/>
</dbReference>
<dbReference type="Gene3D" id="1.10.132.30">
    <property type="match status" value="1"/>
</dbReference>
<organism evidence="14 15">
    <name type="scientific">Paenibacillus radicis</name>
    <name type="common">ex Gao et al. 2016</name>
    <dbReference type="NCBI Taxonomy" id="1737354"/>
    <lineage>
        <taxon>Bacteria</taxon>
        <taxon>Bacillati</taxon>
        <taxon>Bacillota</taxon>
        <taxon>Bacilli</taxon>
        <taxon>Bacillales</taxon>
        <taxon>Paenibacillaceae</taxon>
        <taxon>Paenibacillus</taxon>
    </lineage>
</organism>
<evidence type="ECO:0000256" key="1">
    <source>
        <dbReference type="ARBA" id="ARBA00004026"/>
    </source>
</evidence>
<dbReference type="FunFam" id="1.10.40.90:FF:000001">
    <property type="entry name" value="DNA-directed RNA polymerase subunit beta"/>
    <property type="match status" value="1"/>
</dbReference>
<evidence type="ECO:0000256" key="3">
    <source>
        <dbReference type="ARBA" id="ARBA00022478"/>
    </source>
</evidence>
<dbReference type="InterPro" id="IPR006592">
    <property type="entry name" value="RNA_pol_N"/>
</dbReference>
<dbReference type="Gene3D" id="4.10.860.120">
    <property type="entry name" value="RNA polymerase II, clamp domain"/>
    <property type="match status" value="1"/>
</dbReference>
<comment type="subunit">
    <text evidence="11">The RNAP catalytic core consists of 2 alpha, 1 beta, 1 beta' and 1 omega subunit. When a sigma factor is associated with the core the holoenzyme is formed, which can initiate transcription.</text>
</comment>
<feature type="binding site" evidence="11">
    <location>
        <position position="451"/>
    </location>
    <ligand>
        <name>Mg(2+)</name>
        <dbReference type="ChEBI" id="CHEBI:18420"/>
    </ligand>
</feature>
<dbReference type="Pfam" id="PF00623">
    <property type="entry name" value="RNA_pol_Rpb1_2"/>
    <property type="match status" value="1"/>
</dbReference>
<keyword evidence="9 11" id="KW-0804">Transcription</keyword>
<comment type="function">
    <text evidence="1 11 12">DNA-dependent RNA polymerase catalyzes the transcription of DNA into RNA using the four ribonucleoside triphosphates as substrates.</text>
</comment>
<dbReference type="EC" id="2.7.7.6" evidence="11"/>
<dbReference type="PANTHER" id="PTHR19376">
    <property type="entry name" value="DNA-DIRECTED RNA POLYMERASE"/>
    <property type="match status" value="1"/>
</dbReference>
<evidence type="ECO:0000313" key="15">
    <source>
        <dbReference type="Proteomes" id="UP000600247"/>
    </source>
</evidence>
<keyword evidence="6 11" id="KW-0479">Metal-binding</keyword>
<comment type="cofactor">
    <cofactor evidence="11">
        <name>Zn(2+)</name>
        <dbReference type="ChEBI" id="CHEBI:29105"/>
    </cofactor>
    <text evidence="11">Binds 2 Zn(2+) ions per subunit.</text>
</comment>
<dbReference type="Proteomes" id="UP000600247">
    <property type="component" value="Unassembled WGS sequence"/>
</dbReference>
<accession>A0A917HU23</accession>
<dbReference type="Gene3D" id="1.10.150.390">
    <property type="match status" value="1"/>
</dbReference>
<evidence type="ECO:0000256" key="10">
    <source>
        <dbReference type="ARBA" id="ARBA00048552"/>
    </source>
</evidence>
<evidence type="ECO:0000256" key="6">
    <source>
        <dbReference type="ARBA" id="ARBA00022723"/>
    </source>
</evidence>
<reference evidence="14 15" key="1">
    <citation type="journal article" date="2014" name="Int. J. Syst. Evol. Microbiol.">
        <title>Complete genome sequence of Corynebacterium casei LMG S-19264T (=DSM 44701T), isolated from a smear-ripened cheese.</title>
        <authorList>
            <consortium name="US DOE Joint Genome Institute (JGI-PGF)"/>
            <person name="Walter F."/>
            <person name="Albersmeier A."/>
            <person name="Kalinowski J."/>
            <person name="Ruckert C."/>
        </authorList>
    </citation>
    <scope>NUCLEOTIDE SEQUENCE [LARGE SCALE GENOMIC DNA]</scope>
    <source>
        <strain evidence="14 15">CGMCC 1.15286</strain>
    </source>
</reference>
<dbReference type="CDD" id="cd01609">
    <property type="entry name" value="RNAP_beta'_N"/>
    <property type="match status" value="1"/>
</dbReference>
<dbReference type="AlphaFoldDB" id="A0A917HU23"/>
<keyword evidence="8 11" id="KW-0460">Magnesium</keyword>
<feature type="binding site" evidence="11">
    <location>
        <position position="819"/>
    </location>
    <ligand>
        <name>Zn(2+)</name>
        <dbReference type="ChEBI" id="CHEBI:29105"/>
        <label>2</label>
    </ligand>
</feature>
<feature type="binding site" evidence="11">
    <location>
        <position position="900"/>
    </location>
    <ligand>
        <name>Zn(2+)</name>
        <dbReference type="ChEBI" id="CHEBI:29105"/>
        <label>2</label>
    </ligand>
</feature>
<dbReference type="Gene3D" id="1.10.1790.20">
    <property type="match status" value="1"/>
</dbReference>
<dbReference type="InterPro" id="IPR007080">
    <property type="entry name" value="RNA_pol_Rpb1_1"/>
</dbReference>
<feature type="binding site" evidence="11">
    <location>
        <position position="453"/>
    </location>
    <ligand>
        <name>Mg(2+)</name>
        <dbReference type="ChEBI" id="CHEBI:18420"/>
    </ligand>
</feature>
<evidence type="ECO:0000256" key="9">
    <source>
        <dbReference type="ARBA" id="ARBA00023163"/>
    </source>
</evidence>
<dbReference type="Gene3D" id="2.40.40.20">
    <property type="match status" value="1"/>
</dbReference>
<comment type="caution">
    <text evidence="14">The sequence shown here is derived from an EMBL/GenBank/DDBJ whole genome shotgun (WGS) entry which is preliminary data.</text>
</comment>
<evidence type="ECO:0000256" key="5">
    <source>
        <dbReference type="ARBA" id="ARBA00022695"/>
    </source>
</evidence>
<evidence type="ECO:0000256" key="7">
    <source>
        <dbReference type="ARBA" id="ARBA00022833"/>
    </source>
</evidence>
<evidence type="ECO:0000256" key="4">
    <source>
        <dbReference type="ARBA" id="ARBA00022679"/>
    </source>
</evidence>
<sequence>MLDVNNFEYMKIGLASPDKIRSWSRGEVKKPETINYRTLKPEKEGLFCEKIFGPTKDWECHCGKYKRVRYKGVVCDRCGVEVTRAKVRRERMGHIELAAPVSHIWYFKGIPSRMGLALDMSPRSLEEIIYFASYVVTDPGETPLEKKQLLSEKEYRSYREKYGYGFQAGMGAEAVKKLLQDIDVEKELETLKEELRTAQGQRRNRAIKRLEVIEAFRNSGNEPEWMILDVLPVIPPELRPMVQLDGGRFATSDLNDLYRRVINRNNRLKRLLDLGAPDIIVQNEKRMLQEAVDALIDNGRRGRPVTGPGNRPLKSLSHMLKGKQGRFRQNLLGKRVDYSGRSVIVVGPNLKMFQCGLPKEMALELFKPFVMKELVNKGLAHNIKSAKRKVERVSPEVWDVLEEVIKEHPVLLNRAPTLHRLGIQAFEPILVEGRAIKLHPLVCTAYNADFDGDQMAVHVPLSAEAQTEARLLMLASGNILNPKDGKPVVTPSQDMVLGSFYLTMDNKDAKGSGSVFASVNEAISAYQRGIVSLHARIFIPARVLKKTNFTEKQQESLICTTVGKVIFNEIYPEDFPYINEATKANLLYGTPDKYFVYDKGSDLNKIKEELPIAGGVGKEYLGNIIGECFRIYHTTLTSIILDRIKQLGFTYSTRAGISVAVSDVIVPEEKVQILKESDGKVSVVMNQYRRGLITNEERYDRVIEIWSKAKDQITEILMRSMDRYNSIMLMVDSKARGNKSQIAQLGGMRGLMANPSGRIIELPIKSNFREGLTVLEYFISTHGARKGLADTALRTADSGYLTRRLVDVAQDVIVREDDCGTDKGFTVSKIQDGKEVIEDLYDRIEGRYSFETIRNPKTGEVIVKKSELIDSSKADAIINAGIEKLQIRSVLSCRARHGVCKICYGRNLATGKHVEIGEAVGIIAAQSIGEPGTQLTMRTFHTGGVAGDDITQGLPRIQELFEARNPKGQAIITELDGVVKEIREAKDRREIEIQGEAESKVYAITYGSRIRVTEGQHIEAGDELTDGSIDPKDMLRIKGIRGVQNYILQEVQRVYRNQGVEINDKHVEVVVKQMLRKIRIVDAGETTLLPGAFVDIHEYESQNRDAILSGHEPAVAKPVLLGITKASLETDSFLSAASFQETTRVLTDAAIKGKVDQLLGLKENVIIGKLIPAGTGMTRYRNIKLVGLEDEVVAEQGEVESEAVAIE</sequence>
<dbReference type="Pfam" id="PF04997">
    <property type="entry name" value="RNA_pol_Rpb1_1"/>
    <property type="match status" value="1"/>
</dbReference>
<feature type="binding site" evidence="11">
    <location>
        <position position="903"/>
    </location>
    <ligand>
        <name>Zn(2+)</name>
        <dbReference type="ChEBI" id="CHEBI:29105"/>
        <label>2</label>
    </ligand>
</feature>
<feature type="binding site" evidence="11">
    <location>
        <position position="60"/>
    </location>
    <ligand>
        <name>Zn(2+)</name>
        <dbReference type="ChEBI" id="CHEBI:29105"/>
        <label>1</label>
    </ligand>
</feature>
<evidence type="ECO:0000259" key="13">
    <source>
        <dbReference type="SMART" id="SM00663"/>
    </source>
</evidence>
<dbReference type="Pfam" id="PF04998">
    <property type="entry name" value="RNA_pol_Rpb1_5"/>
    <property type="match status" value="1"/>
</dbReference>
<dbReference type="GO" id="GO:0000287">
    <property type="term" value="F:magnesium ion binding"/>
    <property type="evidence" value="ECO:0007669"/>
    <property type="project" value="UniProtKB-UniRule"/>
</dbReference>
<evidence type="ECO:0000256" key="8">
    <source>
        <dbReference type="ARBA" id="ARBA00022842"/>
    </source>
</evidence>
<dbReference type="PANTHER" id="PTHR19376:SF54">
    <property type="entry name" value="DNA-DIRECTED RNA POLYMERASE SUBUNIT BETA"/>
    <property type="match status" value="1"/>
</dbReference>
<gene>
    <name evidence="11 14" type="primary">rpoC</name>
    <name evidence="14" type="ORF">GCM10010918_56920</name>
</gene>
<comment type="cofactor">
    <cofactor evidence="11">
        <name>Mg(2+)</name>
        <dbReference type="ChEBI" id="CHEBI:18420"/>
    </cofactor>
    <text evidence="11">Binds 1 Mg(2+) ion per subunit.</text>
</comment>
<keyword evidence="5 11" id="KW-0548">Nucleotidyltransferase</keyword>
<proteinExistence type="inferred from homology"/>
<dbReference type="NCBIfam" id="TIGR02386">
    <property type="entry name" value="rpoC_TIGR"/>
    <property type="match status" value="1"/>
</dbReference>
<dbReference type="EMBL" id="BMHY01000024">
    <property type="protein sequence ID" value="GGG90573.1"/>
    <property type="molecule type" value="Genomic_DNA"/>
</dbReference>
<feature type="domain" description="RNA polymerase N-terminal" evidence="13">
    <location>
        <begin position="224"/>
        <end position="503"/>
    </location>
</feature>
<dbReference type="FunFam" id="1.10.150.390:FF:000002">
    <property type="entry name" value="DNA-directed RNA polymerase subunit beta"/>
    <property type="match status" value="1"/>
</dbReference>
<dbReference type="RefSeq" id="WP_188893049.1">
    <property type="nucleotide sequence ID" value="NZ_BMHY01000024.1"/>
</dbReference>
<dbReference type="InterPro" id="IPR042102">
    <property type="entry name" value="RNA_pol_Rpb1_3_sf"/>
</dbReference>
<evidence type="ECO:0000313" key="14">
    <source>
        <dbReference type="EMBL" id="GGG90573.1"/>
    </source>
</evidence>
<keyword evidence="7 11" id="KW-0862">Zinc</keyword>
<feature type="binding site" evidence="11">
    <location>
        <position position="893"/>
    </location>
    <ligand>
        <name>Zn(2+)</name>
        <dbReference type="ChEBI" id="CHEBI:29105"/>
        <label>2</label>
    </ligand>
</feature>
<dbReference type="Gene3D" id="2.40.50.100">
    <property type="match status" value="1"/>
</dbReference>
<dbReference type="InterPro" id="IPR007083">
    <property type="entry name" value="RNA_pol_Rpb1_4"/>
</dbReference>
<dbReference type="SMART" id="SM00663">
    <property type="entry name" value="RPOLA_N"/>
    <property type="match status" value="1"/>
</dbReference>
<evidence type="ECO:0000256" key="2">
    <source>
        <dbReference type="ARBA" id="ARBA00006460"/>
    </source>
</evidence>
<dbReference type="GO" id="GO:0006351">
    <property type="term" value="P:DNA-templated transcription"/>
    <property type="evidence" value="ECO:0007669"/>
    <property type="project" value="UniProtKB-UniRule"/>
</dbReference>